<accession>A0A0G0MKS9</accession>
<dbReference type="Proteomes" id="UP000033935">
    <property type="component" value="Unassembled WGS sequence"/>
</dbReference>
<dbReference type="EMBL" id="LBWG01000020">
    <property type="protein sequence ID" value="KKR03743.1"/>
    <property type="molecule type" value="Genomic_DNA"/>
</dbReference>
<protein>
    <recommendedName>
        <fullName evidence="3">Lipoprotein</fullName>
    </recommendedName>
</protein>
<sequence>MNRSIVILFGLCLLLILGGCDKLCTLKNIGDDDAVVVTPTPLDSFFAQLKIVAPYSWAGTFYAFPYDGRPNDPDCEGVHECVVDLKDEGTLQIAITGDTFLCVNQFATIGQTNDGQTVELMNEWLKEGQCGLAPNDKYGSYEIVTYIADLNGFDQTWIDFGGALHEAVITGNTFYDDDGDRILEGTISDDLTEIWYHYTDGNGHNDEVTLTLND</sequence>
<proteinExistence type="predicted"/>
<name>A0A0G0MKS9_9BACT</name>
<organism evidence="1 2">
    <name type="scientific">Candidatus Uhrbacteria bacterium GW2011_GWF2_39_13</name>
    <dbReference type="NCBI Taxonomy" id="1618995"/>
    <lineage>
        <taxon>Bacteria</taxon>
        <taxon>Candidatus Uhriibacteriota</taxon>
    </lineage>
</organism>
<dbReference type="AlphaFoldDB" id="A0A0G0MKS9"/>
<gene>
    <name evidence="1" type="ORF">UT30_C0020G0012</name>
</gene>
<evidence type="ECO:0000313" key="1">
    <source>
        <dbReference type="EMBL" id="KKR03743.1"/>
    </source>
</evidence>
<evidence type="ECO:0000313" key="2">
    <source>
        <dbReference type="Proteomes" id="UP000033935"/>
    </source>
</evidence>
<evidence type="ECO:0008006" key="3">
    <source>
        <dbReference type="Google" id="ProtNLM"/>
    </source>
</evidence>
<reference evidence="1 2" key="1">
    <citation type="journal article" date="2015" name="Nature">
        <title>rRNA introns, odd ribosomes, and small enigmatic genomes across a large radiation of phyla.</title>
        <authorList>
            <person name="Brown C.T."/>
            <person name="Hug L.A."/>
            <person name="Thomas B.C."/>
            <person name="Sharon I."/>
            <person name="Castelle C.J."/>
            <person name="Singh A."/>
            <person name="Wilkins M.J."/>
            <person name="Williams K.H."/>
            <person name="Banfield J.F."/>
        </authorList>
    </citation>
    <scope>NUCLEOTIDE SEQUENCE [LARGE SCALE GENOMIC DNA]</scope>
</reference>
<dbReference type="PROSITE" id="PS51257">
    <property type="entry name" value="PROKAR_LIPOPROTEIN"/>
    <property type="match status" value="1"/>
</dbReference>
<comment type="caution">
    <text evidence="1">The sequence shown here is derived from an EMBL/GenBank/DDBJ whole genome shotgun (WGS) entry which is preliminary data.</text>
</comment>